<evidence type="ECO:0000313" key="4">
    <source>
        <dbReference type="Proteomes" id="UP001167357"/>
    </source>
</evidence>
<keyword evidence="3" id="KW-0808">Transferase</keyword>
<sequence length="412" mass="47614">MSYSPNIPINREIKKTNGGFRQISVYQIPDAAVSTLFYKILLRKNRHRFSGSSYAYRDDRNAHFAIQDIAIDLKEVPRVFVAEYDFSKFFDSISHAYLFAQFKENGFSISSREEHVIEQFLRLHQKGVPQGTSISLFLANLVCWRLDKQLEKAGLRFARYADDTVIWSSDYSKIAAVVDIMANFSLETEVAINAEKSKGIRILCRDDMSAELYHRTNHIEFLGYSIGIDKVGIKKTSVLKIKRQINYILYQNLLQPLNGLQLKAVTIPSAGMDENLISALSSIRRYLYGNLSDDYIRRYLAGSSGRVFYKGVMSYYPLLTDKEQMQELDGWLVNQVWKAVRKRDSLLTKWNYSRRYMFPFNVHRSDFTKVLRSKKVFGKKLYSIPSFVVIYLALQKAVSEDGLQELLANEGY</sequence>
<proteinExistence type="inferred from homology"/>
<reference evidence="3" key="1">
    <citation type="submission" date="2022-04" db="EMBL/GenBank/DDBJ databases">
        <title>Genomic comparison of 19 strains of Xanthomonas nasturtii, a newly emerging watercress pathogen.</title>
        <authorList>
            <person name="Harrison J."/>
            <person name="Greer S."/>
            <person name="Hussain R."/>
            <person name="Lascelles D."/>
            <person name="Roberts M."/>
            <person name="Carter B."/>
            <person name="Bryning A."/>
            <person name="Carroll S."/>
            <person name="Aspin A."/>
            <person name="Cruz L."/>
            <person name="Cruz J."/>
            <person name="Grant M."/>
            <person name="Vicente J."/>
            <person name="Studholme D.J."/>
        </authorList>
    </citation>
    <scope>NUCLEOTIDE SEQUENCE</scope>
    <source>
        <strain evidence="3">10016B</strain>
    </source>
</reference>
<dbReference type="Proteomes" id="UP001167357">
    <property type="component" value="Unassembled WGS sequence"/>
</dbReference>
<dbReference type="GO" id="GO:0003964">
    <property type="term" value="F:RNA-directed DNA polymerase activity"/>
    <property type="evidence" value="ECO:0007669"/>
    <property type="project" value="UniProtKB-KW"/>
</dbReference>
<evidence type="ECO:0000313" key="3">
    <source>
        <dbReference type="EMBL" id="MCL1553799.1"/>
    </source>
</evidence>
<keyword evidence="3" id="KW-0695">RNA-directed DNA polymerase</keyword>
<comment type="similarity">
    <text evidence="1">Belongs to the bacterial reverse transcriptase family.</text>
</comment>
<comment type="caution">
    <text evidence="3">The sequence shown here is derived from an EMBL/GenBank/DDBJ whole genome shotgun (WGS) entry which is preliminary data.</text>
</comment>
<gene>
    <name evidence="3" type="ORF">M3O51_21580</name>
</gene>
<dbReference type="Pfam" id="PF00078">
    <property type="entry name" value="RVT_1"/>
    <property type="match status" value="1"/>
</dbReference>
<keyword evidence="3" id="KW-0548">Nucleotidyltransferase</keyword>
<dbReference type="PANTHER" id="PTHR34047:SF8">
    <property type="entry name" value="PROTEIN YKFC"/>
    <property type="match status" value="1"/>
</dbReference>
<dbReference type="InterPro" id="IPR051083">
    <property type="entry name" value="GrpII_Intron_Splice-Mob/Def"/>
</dbReference>
<dbReference type="PANTHER" id="PTHR34047">
    <property type="entry name" value="NUCLEAR INTRON MATURASE 1, MITOCHONDRIAL-RELATED"/>
    <property type="match status" value="1"/>
</dbReference>
<evidence type="ECO:0000259" key="2">
    <source>
        <dbReference type="PROSITE" id="PS50878"/>
    </source>
</evidence>
<dbReference type="InterPro" id="IPR000477">
    <property type="entry name" value="RT_dom"/>
</dbReference>
<dbReference type="RefSeq" id="WP_249048672.1">
    <property type="nucleotide sequence ID" value="NZ_JAMBEC010000124.1"/>
</dbReference>
<keyword evidence="4" id="KW-1185">Reference proteome</keyword>
<accession>A0ABT0LY15</accession>
<name>A0ABT0LY15_9XANT</name>
<dbReference type="EMBL" id="JAMBED010000133">
    <property type="protein sequence ID" value="MCL1553799.1"/>
    <property type="molecule type" value="Genomic_DNA"/>
</dbReference>
<dbReference type="PROSITE" id="PS50878">
    <property type="entry name" value="RT_POL"/>
    <property type="match status" value="1"/>
</dbReference>
<dbReference type="InterPro" id="IPR043502">
    <property type="entry name" value="DNA/RNA_pol_sf"/>
</dbReference>
<feature type="domain" description="Reverse transcriptase" evidence="2">
    <location>
        <begin position="1"/>
        <end position="226"/>
    </location>
</feature>
<organism evidence="3 4">
    <name type="scientific">Xanthomonas nasturtii</name>
    <dbReference type="NCBI Taxonomy" id="1843581"/>
    <lineage>
        <taxon>Bacteria</taxon>
        <taxon>Pseudomonadati</taxon>
        <taxon>Pseudomonadota</taxon>
        <taxon>Gammaproteobacteria</taxon>
        <taxon>Lysobacterales</taxon>
        <taxon>Lysobacteraceae</taxon>
        <taxon>Xanthomonas</taxon>
    </lineage>
</organism>
<dbReference type="SUPFAM" id="SSF56672">
    <property type="entry name" value="DNA/RNA polymerases"/>
    <property type="match status" value="1"/>
</dbReference>
<evidence type="ECO:0000256" key="1">
    <source>
        <dbReference type="ARBA" id="ARBA00034120"/>
    </source>
</evidence>
<protein>
    <submittedName>
        <fullName evidence="3">Reverse transcriptase domain-containing protein</fullName>
    </submittedName>
</protein>